<dbReference type="HOGENOM" id="CLU_2735606_0_0_6"/>
<dbReference type="STRING" id="1475481.GCA_000953855_01357"/>
<dbReference type="AlphaFoldDB" id="A0A0K8QNP2"/>
<evidence type="ECO:0000313" key="2">
    <source>
        <dbReference type="EMBL" id="GAN45608.1"/>
    </source>
</evidence>
<dbReference type="EMBL" id="DF952381">
    <property type="protein sequence ID" value="GAN45608.1"/>
    <property type="molecule type" value="Genomic_DNA"/>
</dbReference>
<gene>
    <name evidence="2" type="ORF">MBSD_2157</name>
    <name evidence="3" type="ORF">MBSD_n1339</name>
</gene>
<dbReference type="Proteomes" id="UP000253740">
    <property type="component" value="Unassembled WGS sequence"/>
</dbReference>
<feature type="compositionally biased region" description="Basic residues" evidence="1">
    <location>
        <begin position="57"/>
        <end position="71"/>
    </location>
</feature>
<evidence type="ECO:0000256" key="1">
    <source>
        <dbReference type="SAM" id="MobiDB-lite"/>
    </source>
</evidence>
<dbReference type="EMBL" id="DF970184">
    <property type="protein sequence ID" value="GAP66037.1"/>
    <property type="molecule type" value="Genomic_DNA"/>
</dbReference>
<evidence type="ECO:0000313" key="3">
    <source>
        <dbReference type="EMBL" id="GAP66037.1"/>
    </source>
</evidence>
<dbReference type="InterPro" id="IPR003798">
    <property type="entry name" value="DNA_recombination_RmuC"/>
</dbReference>
<keyword evidence="4" id="KW-1185">Reference proteome</keyword>
<organism evidence="3">
    <name type="scientific">Mizugakiibacter sediminis</name>
    <dbReference type="NCBI Taxonomy" id="1475481"/>
    <lineage>
        <taxon>Bacteria</taxon>
        <taxon>Pseudomonadati</taxon>
        <taxon>Pseudomonadota</taxon>
        <taxon>Gammaproteobacteria</taxon>
        <taxon>Lysobacterales</taxon>
        <taxon>Rhodanobacteraceae</taxon>
        <taxon>Mizugakiibacter</taxon>
    </lineage>
</organism>
<evidence type="ECO:0000313" key="4">
    <source>
        <dbReference type="Proteomes" id="UP000253740"/>
    </source>
</evidence>
<reference evidence="2" key="1">
    <citation type="submission" date="2015-03" db="EMBL/GenBank/DDBJ databases">
        <title>Draft genome sequence of Mizugakiibacter sediminis skMP5.</title>
        <authorList>
            <person name="Watanabe T."/>
            <person name="Kojima H."/>
            <person name="Fukui M."/>
        </authorList>
    </citation>
    <scope>NUCLEOTIDE SEQUENCE</scope>
    <source>
        <strain evidence="2">SkMP5</strain>
    </source>
</reference>
<name>A0A0K8QNP2_9GAMM</name>
<proteinExistence type="predicted"/>
<sequence length="71" mass="7671">MLGKDLYERIAKLGEHWANVGDRLNKAVTAYNEAVGSLEARVLPAASANCAPPATRARSKPSNRSPPKRAR</sequence>
<dbReference type="Pfam" id="PF02646">
    <property type="entry name" value="RmuC"/>
    <property type="match status" value="1"/>
</dbReference>
<protein>
    <submittedName>
        <fullName evidence="3">DNA recombination protein RmuC</fullName>
    </submittedName>
</protein>
<accession>A0A0K8QNP2</accession>
<feature type="region of interest" description="Disordered" evidence="1">
    <location>
        <begin position="49"/>
        <end position="71"/>
    </location>
</feature>
<reference evidence="3" key="2">
    <citation type="submission" date="2015-08" db="EMBL/GenBank/DDBJ databases">
        <title>Complete DNA Sequence of Pseudomonas syringae pv. actinidiae, the Causal Agent of Kiwifruit Canker Disease.</title>
        <authorList>
            <person name="Rikkerink E.H.A."/>
            <person name="Fineran P.C."/>
        </authorList>
    </citation>
    <scope>NUCLEOTIDE SEQUENCE</scope>
    <source>
        <strain evidence="3">SkMP5</strain>
    </source>
</reference>